<dbReference type="OrthoDB" id="5177627at2"/>
<gene>
    <name evidence="2" type="ORF">D7I44_05825</name>
</gene>
<keyword evidence="3" id="KW-1185">Reference proteome</keyword>
<feature type="region of interest" description="Disordered" evidence="1">
    <location>
        <begin position="112"/>
        <end position="134"/>
    </location>
</feature>
<dbReference type="EMBL" id="CP032624">
    <property type="protein sequence ID" value="AYG03093.1"/>
    <property type="molecule type" value="Genomic_DNA"/>
</dbReference>
<protein>
    <recommendedName>
        <fullName evidence="4">HNH endonuclease</fullName>
    </recommendedName>
</protein>
<dbReference type="KEGG" id="gry:D7I44_05825"/>
<proteinExistence type="predicted"/>
<dbReference type="AlphaFoldDB" id="A0A387BGP5"/>
<evidence type="ECO:0008006" key="4">
    <source>
        <dbReference type="Google" id="ProtNLM"/>
    </source>
</evidence>
<evidence type="ECO:0000256" key="1">
    <source>
        <dbReference type="SAM" id="MobiDB-lite"/>
    </source>
</evidence>
<evidence type="ECO:0000313" key="3">
    <source>
        <dbReference type="Proteomes" id="UP000275069"/>
    </source>
</evidence>
<organism evidence="2 3">
    <name type="scientific">Gryllotalpicola protaetiae</name>
    <dbReference type="NCBI Taxonomy" id="2419771"/>
    <lineage>
        <taxon>Bacteria</taxon>
        <taxon>Bacillati</taxon>
        <taxon>Actinomycetota</taxon>
        <taxon>Actinomycetes</taxon>
        <taxon>Micrococcales</taxon>
        <taxon>Microbacteriaceae</taxon>
        <taxon>Gryllotalpicola</taxon>
    </lineage>
</organism>
<name>A0A387BGP5_9MICO</name>
<dbReference type="Proteomes" id="UP000275069">
    <property type="component" value="Chromosome"/>
</dbReference>
<dbReference type="RefSeq" id="WP_120788625.1">
    <property type="nucleotide sequence ID" value="NZ_CP032624.1"/>
</dbReference>
<accession>A0A387BGP5</accession>
<reference evidence="2 3" key="1">
    <citation type="submission" date="2018-09" db="EMBL/GenBank/DDBJ databases">
        <title>Genome sequencing of strain 2DFW10M-5.</title>
        <authorList>
            <person name="Heo J."/>
            <person name="Kim S.-J."/>
            <person name="Kwon S.-W."/>
        </authorList>
    </citation>
    <scope>NUCLEOTIDE SEQUENCE [LARGE SCALE GENOMIC DNA]</scope>
    <source>
        <strain evidence="2 3">2DFW10M-5</strain>
    </source>
</reference>
<sequence>MSIDECLCELPGLLAGMLPHASDIGRLGDAELTELVRALGQAGSALQGCAAVAAAEVETRSRRELGSESLARKAGVKSGAELVQKLTGSSLGDAKKAVRVGVMLETAAEIAPEPEAGAGPGPRSIEALAALGGS</sequence>
<evidence type="ECO:0000313" key="2">
    <source>
        <dbReference type="EMBL" id="AYG03093.1"/>
    </source>
</evidence>